<organism evidence="2 3">
    <name type="scientific">Heterodera trifolii</name>
    <dbReference type="NCBI Taxonomy" id="157864"/>
    <lineage>
        <taxon>Eukaryota</taxon>
        <taxon>Metazoa</taxon>
        <taxon>Ecdysozoa</taxon>
        <taxon>Nematoda</taxon>
        <taxon>Chromadorea</taxon>
        <taxon>Rhabditida</taxon>
        <taxon>Tylenchina</taxon>
        <taxon>Tylenchomorpha</taxon>
        <taxon>Tylenchoidea</taxon>
        <taxon>Heteroderidae</taxon>
        <taxon>Heteroderinae</taxon>
        <taxon>Heterodera</taxon>
    </lineage>
</organism>
<reference evidence="2 3" key="1">
    <citation type="submission" date="2024-10" db="EMBL/GenBank/DDBJ databases">
        <authorList>
            <person name="Kim D."/>
        </authorList>
    </citation>
    <scope>NUCLEOTIDE SEQUENCE [LARGE SCALE GENOMIC DNA]</scope>
    <source>
        <strain evidence="2">BH-2024</strain>
    </source>
</reference>
<gene>
    <name evidence="2" type="ORF">niasHT_001766</name>
</gene>
<proteinExistence type="predicted"/>
<sequence length="249" mass="26997">MNAPKSAAAPKRHNSVSFTDPSILPTECQNRTKWRSYSTNFQSNCHPHGSLLSFVKRHKVKNGGPSREAAMFAVPSSIPSLPMAILQAMIGPNLKKGHSSGTFSLDGEGPSAFSSVCSSSASTTGAQSNVFRRTSECQLGTTPNHSSDGFCVCPSPWKYAQSEEKETNGHLFILSNWALQKERLENRRANGDGAILCAEGNTQAHLLSLVAPWGKRVVNVGRNTGDETVRSGDCHRLFSHNPNNLNPYE</sequence>
<dbReference type="AlphaFoldDB" id="A0ABD2M8W9"/>
<protein>
    <submittedName>
        <fullName evidence="2">Uncharacterized protein</fullName>
    </submittedName>
</protein>
<dbReference type="Proteomes" id="UP001620626">
    <property type="component" value="Unassembled WGS sequence"/>
</dbReference>
<evidence type="ECO:0000313" key="3">
    <source>
        <dbReference type="Proteomes" id="UP001620626"/>
    </source>
</evidence>
<accession>A0ABD2M8W9</accession>
<name>A0ABD2M8W9_9BILA</name>
<keyword evidence="3" id="KW-1185">Reference proteome</keyword>
<evidence type="ECO:0000256" key="1">
    <source>
        <dbReference type="SAM" id="MobiDB-lite"/>
    </source>
</evidence>
<evidence type="ECO:0000313" key="2">
    <source>
        <dbReference type="EMBL" id="KAL3123936.1"/>
    </source>
</evidence>
<dbReference type="EMBL" id="JBICBT010000082">
    <property type="protein sequence ID" value="KAL3123936.1"/>
    <property type="molecule type" value="Genomic_DNA"/>
</dbReference>
<comment type="caution">
    <text evidence="2">The sequence shown here is derived from an EMBL/GenBank/DDBJ whole genome shotgun (WGS) entry which is preliminary data.</text>
</comment>
<feature type="region of interest" description="Disordered" evidence="1">
    <location>
        <begin position="1"/>
        <end position="22"/>
    </location>
</feature>